<dbReference type="PANTHER" id="PTHR33280">
    <property type="entry name" value="50S RIBOSOMAL PROTEIN L31, CHLOROPLASTIC"/>
    <property type="match status" value="1"/>
</dbReference>
<keyword evidence="6 9" id="KW-0689">Ribosomal protein</keyword>
<dbReference type="NCBIfam" id="TIGR00105">
    <property type="entry name" value="L31"/>
    <property type="match status" value="1"/>
</dbReference>
<dbReference type="HAMAP" id="MF_00501">
    <property type="entry name" value="Ribosomal_bL31_1"/>
    <property type="match status" value="1"/>
</dbReference>
<dbReference type="GO" id="GO:0005840">
    <property type="term" value="C:ribosome"/>
    <property type="evidence" value="ECO:0007669"/>
    <property type="project" value="UniProtKB-KW"/>
</dbReference>
<dbReference type="SUPFAM" id="SSF143800">
    <property type="entry name" value="L28p-like"/>
    <property type="match status" value="1"/>
</dbReference>
<evidence type="ECO:0000256" key="9">
    <source>
        <dbReference type="HAMAP-Rule" id="MF_00501"/>
    </source>
</evidence>
<dbReference type="InterPro" id="IPR002150">
    <property type="entry name" value="Ribosomal_bL31"/>
</dbReference>
<dbReference type="RefSeq" id="WP_307422282.1">
    <property type="nucleotide sequence ID" value="NZ_JAUSVK010000001.1"/>
</dbReference>
<dbReference type="PROSITE" id="PS01143">
    <property type="entry name" value="RIBOSOMAL_L31"/>
    <property type="match status" value="1"/>
</dbReference>
<evidence type="ECO:0000256" key="4">
    <source>
        <dbReference type="ARBA" id="ARBA00022730"/>
    </source>
</evidence>
<evidence type="ECO:0000256" key="7">
    <source>
        <dbReference type="ARBA" id="ARBA00023274"/>
    </source>
</evidence>
<dbReference type="PANTHER" id="PTHR33280:SF6">
    <property type="entry name" value="LARGE RIBOSOMAL SUBUNIT PROTEIN BL31A"/>
    <property type="match status" value="1"/>
</dbReference>
<dbReference type="EMBL" id="JAUSVK010000001">
    <property type="protein sequence ID" value="MDQ0390833.1"/>
    <property type="molecule type" value="Genomic_DNA"/>
</dbReference>
<keyword evidence="5 9" id="KW-0694">RNA-binding</keyword>
<sequence length="75" mass="8573">MKADIHPNYHKIKVLMTDGTEFFTHSTWGKEGDTLQLDIDPKSHPAWTGGSQQLLDRAGRVSKFNQRFAGINFKR</sequence>
<gene>
    <name evidence="9" type="primary">rpmE</name>
    <name evidence="10" type="ORF">J3R73_000625</name>
</gene>
<comment type="caution">
    <text evidence="10">The sequence shown here is derived from an EMBL/GenBank/DDBJ whole genome shotgun (WGS) entry which is preliminary data.</text>
</comment>
<dbReference type="InterPro" id="IPR042105">
    <property type="entry name" value="Ribosomal_bL31_sf"/>
</dbReference>
<dbReference type="Pfam" id="PF01197">
    <property type="entry name" value="Ribosomal_L31"/>
    <property type="match status" value="1"/>
</dbReference>
<evidence type="ECO:0000313" key="10">
    <source>
        <dbReference type="EMBL" id="MDQ0390833.1"/>
    </source>
</evidence>
<evidence type="ECO:0000256" key="5">
    <source>
        <dbReference type="ARBA" id="ARBA00022884"/>
    </source>
</evidence>
<evidence type="ECO:0000256" key="1">
    <source>
        <dbReference type="ARBA" id="ARBA00003795"/>
    </source>
</evidence>
<keyword evidence="11" id="KW-1185">Reference proteome</keyword>
<keyword evidence="7 9" id="KW-0687">Ribonucleoprotein</keyword>
<evidence type="ECO:0000256" key="3">
    <source>
        <dbReference type="ARBA" id="ARBA00011838"/>
    </source>
</evidence>
<dbReference type="Gene3D" id="4.10.830.30">
    <property type="entry name" value="Ribosomal protein L31"/>
    <property type="match status" value="1"/>
</dbReference>
<dbReference type="InterPro" id="IPR034704">
    <property type="entry name" value="Ribosomal_bL28/bL31-like_sf"/>
</dbReference>
<dbReference type="NCBIfam" id="NF001809">
    <property type="entry name" value="PRK00528.1"/>
    <property type="match status" value="1"/>
</dbReference>
<dbReference type="Proteomes" id="UP001237448">
    <property type="component" value="Unassembled WGS sequence"/>
</dbReference>
<dbReference type="PRINTS" id="PR01249">
    <property type="entry name" value="RIBOSOMALL31"/>
</dbReference>
<evidence type="ECO:0000256" key="8">
    <source>
        <dbReference type="ARBA" id="ARBA00035687"/>
    </source>
</evidence>
<dbReference type="InterPro" id="IPR027491">
    <property type="entry name" value="Ribosomal_bL31_A"/>
</dbReference>
<comment type="caution">
    <text evidence="9">Lacks conserved residue(s) required for the propagation of feature annotation.</text>
</comment>
<proteinExistence type="inferred from homology"/>
<accession>A0ABU0F887</accession>
<reference evidence="10 11" key="1">
    <citation type="submission" date="2023-07" db="EMBL/GenBank/DDBJ databases">
        <title>Genomic Encyclopedia of Type Strains, Phase IV (KMG-IV): sequencing the most valuable type-strain genomes for metagenomic binning, comparative biology and taxonomic classification.</title>
        <authorList>
            <person name="Goeker M."/>
        </authorList>
    </citation>
    <scope>NUCLEOTIDE SEQUENCE [LARGE SCALE GENOMIC DNA]</scope>
    <source>
        <strain evidence="10 11">DSM 5896</strain>
    </source>
</reference>
<comment type="similarity">
    <text evidence="2 9">Belongs to the bacterial ribosomal protein bL31 family. Type A subfamily.</text>
</comment>
<evidence type="ECO:0000256" key="2">
    <source>
        <dbReference type="ARBA" id="ARBA00009296"/>
    </source>
</evidence>
<comment type="function">
    <text evidence="1 9">Binds the 23S rRNA.</text>
</comment>
<evidence type="ECO:0000256" key="6">
    <source>
        <dbReference type="ARBA" id="ARBA00022980"/>
    </source>
</evidence>
<protein>
    <recommendedName>
        <fullName evidence="8 9">Large ribosomal subunit protein bL31</fullName>
    </recommendedName>
</protein>
<organism evidence="10 11">
    <name type="scientific">Labrys monachus</name>
    <dbReference type="NCBI Taxonomy" id="217067"/>
    <lineage>
        <taxon>Bacteria</taxon>
        <taxon>Pseudomonadati</taxon>
        <taxon>Pseudomonadota</taxon>
        <taxon>Alphaproteobacteria</taxon>
        <taxon>Hyphomicrobiales</taxon>
        <taxon>Xanthobacteraceae</taxon>
        <taxon>Labrys</taxon>
    </lineage>
</organism>
<keyword evidence="4 9" id="KW-0699">rRNA-binding</keyword>
<comment type="subunit">
    <text evidence="3 9">Part of the 50S ribosomal subunit.</text>
</comment>
<name>A0ABU0F887_9HYPH</name>
<evidence type="ECO:0000313" key="11">
    <source>
        <dbReference type="Proteomes" id="UP001237448"/>
    </source>
</evidence>